<evidence type="ECO:0000256" key="1">
    <source>
        <dbReference type="SAM" id="Phobius"/>
    </source>
</evidence>
<feature type="transmembrane region" description="Helical" evidence="1">
    <location>
        <begin position="233"/>
        <end position="252"/>
    </location>
</feature>
<feature type="transmembrane region" description="Helical" evidence="1">
    <location>
        <begin position="283"/>
        <end position="301"/>
    </location>
</feature>
<keyword evidence="1" id="KW-0472">Membrane</keyword>
<evidence type="ECO:0000259" key="2">
    <source>
        <dbReference type="Pfam" id="PF20237"/>
    </source>
</evidence>
<dbReference type="PANTHER" id="PTHR34502">
    <property type="entry name" value="DUF6594 DOMAIN-CONTAINING PROTEIN-RELATED"/>
    <property type="match status" value="1"/>
</dbReference>
<dbReference type="STRING" id="1745343.A0A2J6PF91"/>
<dbReference type="OrthoDB" id="5342093at2759"/>
<gene>
    <name evidence="3" type="ORF">NA56DRAFT_652341</name>
</gene>
<sequence length="314" mass="35125">MADLEEKEPPSEKRKVTMDLALEYGTPDAPGYHTLASLMGRDGEYAIFRKFSSLNMLNLMTLQAELLELENKYKDTLYMDERNEKGIPLATSFMALRKSNSRQKEVLGEIRKKLDEYNTALLKCSQVSALTKPRKADLKFITRWLGGENDGEGKHFLGIAGKQEEKPVEVMTWSKDFEEDYVALTSEDERDIWSSNIVAGILSIWHKTLGRRRAADHALGVIQYTGLESTTKFIITVLSAMIPATSIIALYYEKDLVKRIWIMMGLTFAFAAILTVFTGARRIEIFSATAAFAAVEVIFIGSTDIPTKLAVGGG</sequence>
<feature type="domain" description="DUF6594" evidence="2">
    <location>
        <begin position="32"/>
        <end position="297"/>
    </location>
</feature>
<proteinExistence type="predicted"/>
<evidence type="ECO:0000313" key="4">
    <source>
        <dbReference type="Proteomes" id="UP000235672"/>
    </source>
</evidence>
<accession>A0A2J6PF91</accession>
<dbReference type="EMBL" id="KZ613545">
    <property type="protein sequence ID" value="PMD12649.1"/>
    <property type="molecule type" value="Genomic_DNA"/>
</dbReference>
<dbReference type="AlphaFoldDB" id="A0A2J6PF91"/>
<evidence type="ECO:0000313" key="3">
    <source>
        <dbReference type="EMBL" id="PMD12649.1"/>
    </source>
</evidence>
<keyword evidence="4" id="KW-1185">Reference proteome</keyword>
<reference evidence="3 4" key="1">
    <citation type="submission" date="2016-05" db="EMBL/GenBank/DDBJ databases">
        <title>A degradative enzymes factory behind the ericoid mycorrhizal symbiosis.</title>
        <authorList>
            <consortium name="DOE Joint Genome Institute"/>
            <person name="Martino E."/>
            <person name="Morin E."/>
            <person name="Grelet G."/>
            <person name="Kuo A."/>
            <person name="Kohler A."/>
            <person name="Daghino S."/>
            <person name="Barry K."/>
            <person name="Choi C."/>
            <person name="Cichocki N."/>
            <person name="Clum A."/>
            <person name="Copeland A."/>
            <person name="Hainaut M."/>
            <person name="Haridas S."/>
            <person name="Labutti K."/>
            <person name="Lindquist E."/>
            <person name="Lipzen A."/>
            <person name="Khouja H.-R."/>
            <person name="Murat C."/>
            <person name="Ohm R."/>
            <person name="Olson A."/>
            <person name="Spatafora J."/>
            <person name="Veneault-Fourrey C."/>
            <person name="Henrissat B."/>
            <person name="Grigoriev I."/>
            <person name="Martin F."/>
            <person name="Perotto S."/>
        </authorList>
    </citation>
    <scope>NUCLEOTIDE SEQUENCE [LARGE SCALE GENOMIC DNA]</scope>
    <source>
        <strain evidence="3 4">UAMH 7357</strain>
    </source>
</reference>
<dbReference type="Pfam" id="PF20237">
    <property type="entry name" value="DUF6594"/>
    <property type="match status" value="1"/>
</dbReference>
<protein>
    <recommendedName>
        <fullName evidence="2">DUF6594 domain-containing protein</fullName>
    </recommendedName>
</protein>
<name>A0A2J6PF91_9HELO</name>
<organism evidence="3 4">
    <name type="scientific">Hyaloscypha hepaticicola</name>
    <dbReference type="NCBI Taxonomy" id="2082293"/>
    <lineage>
        <taxon>Eukaryota</taxon>
        <taxon>Fungi</taxon>
        <taxon>Dikarya</taxon>
        <taxon>Ascomycota</taxon>
        <taxon>Pezizomycotina</taxon>
        <taxon>Leotiomycetes</taxon>
        <taxon>Helotiales</taxon>
        <taxon>Hyaloscyphaceae</taxon>
        <taxon>Hyaloscypha</taxon>
    </lineage>
</organism>
<feature type="transmembrane region" description="Helical" evidence="1">
    <location>
        <begin position="259"/>
        <end position="277"/>
    </location>
</feature>
<keyword evidence="1" id="KW-0812">Transmembrane</keyword>
<dbReference type="InterPro" id="IPR046529">
    <property type="entry name" value="DUF6594"/>
</dbReference>
<keyword evidence="1" id="KW-1133">Transmembrane helix</keyword>
<dbReference type="Proteomes" id="UP000235672">
    <property type="component" value="Unassembled WGS sequence"/>
</dbReference>
<dbReference type="PANTHER" id="PTHR34502:SF5">
    <property type="entry name" value="DUF6594 DOMAIN-CONTAINING PROTEIN"/>
    <property type="match status" value="1"/>
</dbReference>